<proteinExistence type="predicted"/>
<name>A0ACC1MFB6_9HYPO</name>
<protein>
    <submittedName>
        <fullName evidence="1">Uncharacterized protein</fullName>
    </submittedName>
</protein>
<reference evidence="1" key="1">
    <citation type="submission" date="2022-08" db="EMBL/GenBank/DDBJ databases">
        <title>Genome Sequence of Lecanicillium fungicola.</title>
        <authorList>
            <person name="Buettner E."/>
        </authorList>
    </citation>
    <scope>NUCLEOTIDE SEQUENCE</scope>
    <source>
        <strain evidence="1">Babe33</strain>
    </source>
</reference>
<sequence length="365" mass="41469">MASEKFANPPQRPPLFNYTPSQIAAAAEEVEASLRSAIDKVVASTTPENATFANTLQPILDNDSAILGMNQRICFMQNVHKDAALREASVKADGKLRELDVELKMRDDIFQRVNTVFRNRESANLDTESARILEKEHKSYEIQLEISRKSLEVQNNNNNEVGGSWFTPEQLEGIPKTDIDIDALEKGTGENEGKVKVNYKYTSSVPLGKYAKNATTRRDYAIDESNKVNENVPLFQSLIELRDEAARIAGYKNHADLIISAKMAKDVDKVKAFLADLRSRVEDGGKQEVNRLLELKKKDYAERGQEFDGEIYSWDIAFYSRLLKENEYSINESEVAEYFPTWHTFRGMLGIFEKLFGLKFRHPLA</sequence>
<gene>
    <name evidence="1" type="ORF">NQ176_g10594</name>
</gene>
<dbReference type="EMBL" id="JANJQO010002968">
    <property type="protein sequence ID" value="KAJ2965485.1"/>
    <property type="molecule type" value="Genomic_DNA"/>
</dbReference>
<organism evidence="1 2">
    <name type="scientific">Zarea fungicola</name>
    <dbReference type="NCBI Taxonomy" id="93591"/>
    <lineage>
        <taxon>Eukaryota</taxon>
        <taxon>Fungi</taxon>
        <taxon>Dikarya</taxon>
        <taxon>Ascomycota</taxon>
        <taxon>Pezizomycotina</taxon>
        <taxon>Sordariomycetes</taxon>
        <taxon>Hypocreomycetidae</taxon>
        <taxon>Hypocreales</taxon>
        <taxon>Cordycipitaceae</taxon>
        <taxon>Zarea</taxon>
    </lineage>
</organism>
<evidence type="ECO:0000313" key="2">
    <source>
        <dbReference type="Proteomes" id="UP001143910"/>
    </source>
</evidence>
<keyword evidence="2" id="KW-1185">Reference proteome</keyword>
<evidence type="ECO:0000313" key="1">
    <source>
        <dbReference type="EMBL" id="KAJ2965485.1"/>
    </source>
</evidence>
<comment type="caution">
    <text evidence="1">The sequence shown here is derived from an EMBL/GenBank/DDBJ whole genome shotgun (WGS) entry which is preliminary data.</text>
</comment>
<accession>A0ACC1MFB6</accession>
<dbReference type="Proteomes" id="UP001143910">
    <property type="component" value="Unassembled WGS sequence"/>
</dbReference>